<accession>T1IFM1</accession>
<dbReference type="Proteomes" id="UP000015103">
    <property type="component" value="Unassembled WGS sequence"/>
</dbReference>
<sequence>MLLILMESSGDITDYKHLFETVVPETILLLCCNEHMLNRIIKLAEIITLSLKFIHQCDNSTNQCLITGIKNVLENIIVPFLMDSNIRNLNEGTFIIMRSILSFYYIQTNKTKLTFTIYLMNVGFLTLLETLDSSYKEKHQFLLVRSLIFEILVCLSENLLGKENWKSLLIHGLLKLTCKEAFISLKGKDQCEVTVIIIFNYFKLLECKRFDFEETYLRDLSDFILNWEEIPSEPILKAVWFEFSVAFLNGQGKMNYIQKTFKKILLFLHRCNIRKVYTHHPAILYWTFSNSFVNKEFRKNIMILWLENNDKASQNEILCCLMASKEACTLFLEIVATSATGTIAENVLSLLLLLLSKDETVFVEKFSEEAWVILPHILTKLCSSATNNTLENISTLLTICSESISKNIEMTVLLRISYLLPTIIANYYKKVINNGMSKIACDTLNRSFLFAIVIMEQAEIKNDKRVILTFLNHDKFLTTLESCYSLTNDKNLCTSVMVLLGHMLQYQLEYIVQSVKTVQLPTEKFIEMIFGDPKIMSAGLRLLALFLKGFISKMPLFIRISSPTTIELRSLYIHIHMICAQANDEVCVWCWECLQYLLTLSKQMKLQSHLATLPYTQKLFLTCTPGSKAWVKMLSFLPVWISSQPSTNRRALNFSSAQKSLSKLSNKLLTQLNNLNDPKIRSILLQVLKIGAIPSYLTSSLKEKLINRRL</sequence>
<organism evidence="1 2">
    <name type="scientific">Rhodnius prolixus</name>
    <name type="common">Triatomid bug</name>
    <dbReference type="NCBI Taxonomy" id="13249"/>
    <lineage>
        <taxon>Eukaryota</taxon>
        <taxon>Metazoa</taxon>
        <taxon>Ecdysozoa</taxon>
        <taxon>Arthropoda</taxon>
        <taxon>Hexapoda</taxon>
        <taxon>Insecta</taxon>
        <taxon>Pterygota</taxon>
        <taxon>Neoptera</taxon>
        <taxon>Paraneoptera</taxon>
        <taxon>Hemiptera</taxon>
        <taxon>Heteroptera</taxon>
        <taxon>Panheteroptera</taxon>
        <taxon>Cimicomorpha</taxon>
        <taxon>Reduviidae</taxon>
        <taxon>Triatominae</taxon>
        <taxon>Rhodnius</taxon>
    </lineage>
</organism>
<proteinExistence type="predicted"/>
<reference evidence="1" key="1">
    <citation type="submission" date="2015-05" db="UniProtKB">
        <authorList>
            <consortium name="EnsemblMetazoa"/>
        </authorList>
    </citation>
    <scope>IDENTIFICATION</scope>
</reference>
<keyword evidence="2" id="KW-1185">Reference proteome</keyword>
<dbReference type="VEuPathDB" id="VectorBase:RPRC015090"/>
<dbReference type="EnsemblMetazoa" id="RPRC015090-RA">
    <property type="protein sequence ID" value="RPRC015090-PA"/>
    <property type="gene ID" value="RPRC015090"/>
</dbReference>
<evidence type="ECO:0008006" key="3">
    <source>
        <dbReference type="Google" id="ProtNLM"/>
    </source>
</evidence>
<name>T1IFM1_RHOPR</name>
<dbReference type="InParanoid" id="T1IFM1"/>
<dbReference type="HOGENOM" id="CLU_388996_0_0_1"/>
<evidence type="ECO:0000313" key="1">
    <source>
        <dbReference type="EnsemblMetazoa" id="RPRC015090-PA"/>
    </source>
</evidence>
<dbReference type="OMA" id="NCMEALN"/>
<evidence type="ECO:0000313" key="2">
    <source>
        <dbReference type="Proteomes" id="UP000015103"/>
    </source>
</evidence>
<dbReference type="eggNOG" id="ENOG502SC1T">
    <property type="taxonomic scope" value="Eukaryota"/>
</dbReference>
<dbReference type="AlphaFoldDB" id="T1IFM1"/>
<dbReference type="EMBL" id="ACPB03005594">
    <property type="status" value="NOT_ANNOTATED_CDS"/>
    <property type="molecule type" value="Genomic_DNA"/>
</dbReference>
<protein>
    <recommendedName>
        <fullName evidence="3">Protein MMS22-like</fullName>
    </recommendedName>
</protein>